<comment type="caution">
    <text evidence="1">The sequence shown here is derived from an EMBL/GenBank/DDBJ whole genome shotgun (WGS) entry which is preliminary data.</text>
</comment>
<proteinExistence type="predicted"/>
<organism evidence="1 2">
    <name type="scientific">Candidatus Methanogaster sp</name>
    <dbReference type="NCBI Taxonomy" id="3386292"/>
    <lineage>
        <taxon>Archaea</taxon>
        <taxon>Methanobacteriati</taxon>
        <taxon>Methanobacteriota</taxon>
        <taxon>Stenosarchaea group</taxon>
        <taxon>Methanomicrobia</taxon>
        <taxon>Methanosarcinales</taxon>
        <taxon>ANME-2 cluster</taxon>
        <taxon>Candidatus Methanogasteraceae</taxon>
        <taxon>Candidatus Methanogaster</taxon>
    </lineage>
</organism>
<name>A0AC61KYK3_9EURY</name>
<sequence length="107" mass="11824">MKTITTTVPDLSGLELEYLLKIGAYRTEGEVLKDALRQLLLSRPGYRIDIAAKLYTDDKISLGKAAELAGMSFDEMKDVLIQRGIKPKLGIATISEALDEIDVLKEI</sequence>
<gene>
    <name evidence="1" type="ORF">C4B59_15775</name>
</gene>
<dbReference type="Proteomes" id="UP000248329">
    <property type="component" value="Unassembled WGS sequence"/>
</dbReference>
<dbReference type="EMBL" id="PQXF01000070">
    <property type="protein sequence ID" value="PXF57126.1"/>
    <property type="molecule type" value="Genomic_DNA"/>
</dbReference>
<reference evidence="1" key="1">
    <citation type="submission" date="2018-01" db="EMBL/GenBank/DDBJ databases">
        <authorList>
            <person name="Krukenberg V."/>
        </authorList>
    </citation>
    <scope>NUCLEOTIDE SEQUENCE</scope>
    <source>
        <strain evidence="1">E20ANME2</strain>
    </source>
</reference>
<protein>
    <submittedName>
        <fullName evidence="1">Uncharacterized protein</fullName>
    </submittedName>
</protein>
<accession>A0AC61KYK3</accession>
<evidence type="ECO:0000313" key="2">
    <source>
        <dbReference type="Proteomes" id="UP000248329"/>
    </source>
</evidence>
<evidence type="ECO:0000313" key="1">
    <source>
        <dbReference type="EMBL" id="PXF57126.1"/>
    </source>
</evidence>